<evidence type="ECO:0000313" key="2">
    <source>
        <dbReference type="Proteomes" id="UP000092377"/>
    </source>
</evidence>
<dbReference type="OrthoDB" id="6713157at2"/>
<evidence type="ECO:0000313" key="1">
    <source>
        <dbReference type="EMBL" id="OBU10433.1"/>
    </source>
</evidence>
<dbReference type="EMBL" id="LZEY01000014">
    <property type="protein sequence ID" value="OBU10433.1"/>
    <property type="molecule type" value="Genomic_DNA"/>
</dbReference>
<comment type="caution">
    <text evidence="1">The sequence shown here is derived from an EMBL/GenBank/DDBJ whole genome shotgun (WGS) entry which is preliminary data.</text>
</comment>
<reference evidence="2" key="1">
    <citation type="submission" date="2016-06" db="EMBL/GenBank/DDBJ databases">
        <authorList>
            <person name="Butler K."/>
        </authorList>
    </citation>
    <scope>NUCLEOTIDE SEQUENCE [LARGE SCALE GENOMIC DNA]</scope>
    <source>
        <strain evidence="2">GCSL-Mp20</strain>
    </source>
</reference>
<protein>
    <submittedName>
        <fullName evidence="1">Uncharacterized protein</fullName>
    </submittedName>
</protein>
<name>A0A1B8HLY9_9GAMM</name>
<gene>
    <name evidence="1" type="ORF">AYY18_18385</name>
</gene>
<sequence>MISVDVNDNYLECRQYYAVLFSMLSVKTLLLEDFYKMIIEARGKNVNTLISELNQHVGNVLNNVDHYLREVERKTIPIEQLSFLRDERISFVILNFLMKSYNKYLIEMDHKSIMAGVYNYSPLNLSPMMGKNIPFHYIVCFLDFIVLFMTPKDFNAIVFQMRDKALSITKEYPDPFSFLSKKTEALKWIGERMMRENIAADDDVNVLIKNQKWKIIVSCFDYWAVISTVERVKLFLFQTKKAWSQKKYRDGVKDKAVLNTYISKSSMLKLKEIAKNHNKNINEIIEAMIEEIVLPRDPLKELISLVEKKN</sequence>
<accession>A0A1B8HLY9</accession>
<keyword evidence="2" id="KW-1185">Reference proteome</keyword>
<dbReference type="RefSeq" id="WP_067401697.1">
    <property type="nucleotide sequence ID" value="NZ_LZEY01000014.1"/>
</dbReference>
<organism evidence="1 2">
    <name type="scientific">Morganella psychrotolerans</name>
    <dbReference type="NCBI Taxonomy" id="368603"/>
    <lineage>
        <taxon>Bacteria</taxon>
        <taxon>Pseudomonadati</taxon>
        <taxon>Pseudomonadota</taxon>
        <taxon>Gammaproteobacteria</taxon>
        <taxon>Enterobacterales</taxon>
        <taxon>Morganellaceae</taxon>
        <taxon>Morganella</taxon>
    </lineage>
</organism>
<dbReference type="AlphaFoldDB" id="A0A1B8HLY9"/>
<proteinExistence type="predicted"/>
<dbReference type="Proteomes" id="UP000092377">
    <property type="component" value="Unassembled WGS sequence"/>
</dbReference>